<organism evidence="10 11">
    <name type="scientific">Rubricoccus marinus</name>
    <dbReference type="NCBI Taxonomy" id="716817"/>
    <lineage>
        <taxon>Bacteria</taxon>
        <taxon>Pseudomonadati</taxon>
        <taxon>Rhodothermota</taxon>
        <taxon>Rhodothermia</taxon>
        <taxon>Rhodothermales</taxon>
        <taxon>Rubricoccaceae</taxon>
        <taxon>Rubricoccus</taxon>
    </lineage>
</organism>
<keyword evidence="7" id="KW-0732">Signal</keyword>
<dbReference type="GO" id="GO:0006508">
    <property type="term" value="P:proteolysis"/>
    <property type="evidence" value="ECO:0007669"/>
    <property type="project" value="UniProtKB-KW"/>
</dbReference>
<dbReference type="InterPro" id="IPR027461">
    <property type="entry name" value="Carboxypeptidase_A_C_sf"/>
</dbReference>
<feature type="domain" description="LD-carboxypeptidase N-terminal" evidence="8">
    <location>
        <begin position="52"/>
        <end position="168"/>
    </location>
</feature>
<dbReference type="AlphaFoldDB" id="A0A259TYE2"/>
<dbReference type="Proteomes" id="UP000216446">
    <property type="component" value="Unassembled WGS sequence"/>
</dbReference>
<evidence type="ECO:0008006" key="12">
    <source>
        <dbReference type="Google" id="ProtNLM"/>
    </source>
</evidence>
<feature type="active site" description="Charge relay system" evidence="6">
    <location>
        <position position="317"/>
    </location>
</feature>
<evidence type="ECO:0000256" key="3">
    <source>
        <dbReference type="ARBA" id="ARBA00022670"/>
    </source>
</evidence>
<dbReference type="OrthoDB" id="9807329at2"/>
<keyword evidence="11" id="KW-1185">Reference proteome</keyword>
<dbReference type="GO" id="GO:0004180">
    <property type="term" value="F:carboxypeptidase activity"/>
    <property type="evidence" value="ECO:0007669"/>
    <property type="project" value="UniProtKB-KW"/>
</dbReference>
<evidence type="ECO:0000313" key="11">
    <source>
        <dbReference type="Proteomes" id="UP000216446"/>
    </source>
</evidence>
<feature type="signal peptide" evidence="7">
    <location>
        <begin position="1"/>
        <end position="29"/>
    </location>
</feature>
<dbReference type="SUPFAM" id="SSF52317">
    <property type="entry name" value="Class I glutamine amidotransferase-like"/>
    <property type="match status" value="1"/>
</dbReference>
<dbReference type="Pfam" id="PF02016">
    <property type="entry name" value="Peptidase_S66"/>
    <property type="match status" value="1"/>
</dbReference>
<dbReference type="CDD" id="cd07025">
    <property type="entry name" value="Peptidase_S66"/>
    <property type="match status" value="1"/>
</dbReference>
<dbReference type="GO" id="GO:0008236">
    <property type="term" value="F:serine-type peptidase activity"/>
    <property type="evidence" value="ECO:0007669"/>
    <property type="project" value="UniProtKB-KW"/>
</dbReference>
<dbReference type="InterPro" id="IPR029062">
    <property type="entry name" value="Class_I_gatase-like"/>
</dbReference>
<dbReference type="InterPro" id="IPR003507">
    <property type="entry name" value="S66_fam"/>
</dbReference>
<dbReference type="InParanoid" id="A0A259TYE2"/>
<evidence type="ECO:0000313" key="10">
    <source>
        <dbReference type="EMBL" id="OZC02793.1"/>
    </source>
</evidence>
<comment type="caution">
    <text evidence="10">The sequence shown here is derived from an EMBL/GenBank/DDBJ whole genome shotgun (WGS) entry which is preliminary data.</text>
</comment>
<feature type="domain" description="LD-carboxypeptidase C-terminal" evidence="9">
    <location>
        <begin position="215"/>
        <end position="332"/>
    </location>
</feature>
<dbReference type="PROSITE" id="PS51318">
    <property type="entry name" value="TAT"/>
    <property type="match status" value="1"/>
</dbReference>
<dbReference type="Gene3D" id="3.50.30.60">
    <property type="entry name" value="LD-carboxypeptidase A C-terminal domain-like"/>
    <property type="match status" value="1"/>
</dbReference>
<dbReference type="PANTHER" id="PTHR30237:SF2">
    <property type="entry name" value="MUREIN TETRAPEPTIDE CARBOXYPEPTIDASE"/>
    <property type="match status" value="1"/>
</dbReference>
<reference evidence="10 11" key="1">
    <citation type="submission" date="2016-11" db="EMBL/GenBank/DDBJ databases">
        <title>Study of marine rhodopsin-containing bacteria.</title>
        <authorList>
            <person name="Yoshizawa S."/>
            <person name="Kumagai Y."/>
            <person name="Kogure K."/>
        </authorList>
    </citation>
    <scope>NUCLEOTIDE SEQUENCE [LARGE SCALE GENOMIC DNA]</scope>
    <source>
        <strain evidence="10 11">SG-29</strain>
    </source>
</reference>
<evidence type="ECO:0000256" key="6">
    <source>
        <dbReference type="PIRSR" id="PIRSR028757-1"/>
    </source>
</evidence>
<dbReference type="InterPro" id="IPR040449">
    <property type="entry name" value="Peptidase_S66_N"/>
</dbReference>
<dbReference type="InterPro" id="IPR027478">
    <property type="entry name" value="LdcA_N"/>
</dbReference>
<dbReference type="Gene3D" id="3.40.50.10740">
    <property type="entry name" value="Class I glutamine amidotransferase-like"/>
    <property type="match status" value="1"/>
</dbReference>
<feature type="chain" id="PRO_5012989133" description="LD-carboxypeptidase" evidence="7">
    <location>
        <begin position="30"/>
        <end position="347"/>
    </location>
</feature>
<keyword evidence="5" id="KW-0720">Serine protease</keyword>
<evidence type="ECO:0000256" key="4">
    <source>
        <dbReference type="ARBA" id="ARBA00022801"/>
    </source>
</evidence>
<comment type="similarity">
    <text evidence="1">Belongs to the peptidase S66 family.</text>
</comment>
<sequence length="347" mass="36497">MASPLSRRRFLAAGSALAAAPLLARPALAAPEARSGAPAPLHPPRLNPGDTVALIAPAGAVRPRLLDEAKRSMEMLGLKYTVGRHVLDRHGYLAGTDAARAEDFNRAITDPNVDALFAIRGGWGCARMLPFVDWTALRENPKAVIGYSDLTSLLMAAYARSGVVGFHGPVATSTFSPFTLASLRALVFDAEAGPLAPLAQDDPEPIVTLTAGTARGRLVGGNLTVLCAMVGTPYMPSFEGEILFLEDIGESVYRIDRMLTQLGQAGLLGGLAGVAFGSCRGCLPEVDAVGQFTLEEVMRRHFEPLAVPTYLGAPIGHITDKVTVPVGALAEIDADRGTLSLLEPAVR</sequence>
<evidence type="ECO:0000256" key="5">
    <source>
        <dbReference type="ARBA" id="ARBA00022825"/>
    </source>
</evidence>
<evidence type="ECO:0000256" key="7">
    <source>
        <dbReference type="SAM" id="SignalP"/>
    </source>
</evidence>
<dbReference type="Pfam" id="PF17676">
    <property type="entry name" value="Peptidase_S66C"/>
    <property type="match status" value="1"/>
</dbReference>
<feature type="active site" description="Nucleophile" evidence="6">
    <location>
        <position position="148"/>
    </location>
</feature>
<evidence type="ECO:0000256" key="1">
    <source>
        <dbReference type="ARBA" id="ARBA00010233"/>
    </source>
</evidence>
<dbReference type="SUPFAM" id="SSF141986">
    <property type="entry name" value="LD-carboxypeptidase A C-terminal domain-like"/>
    <property type="match status" value="1"/>
</dbReference>
<name>A0A259TYE2_9BACT</name>
<evidence type="ECO:0000259" key="9">
    <source>
        <dbReference type="Pfam" id="PF17676"/>
    </source>
</evidence>
<protein>
    <recommendedName>
        <fullName evidence="12">LD-carboxypeptidase</fullName>
    </recommendedName>
</protein>
<proteinExistence type="inferred from homology"/>
<keyword evidence="3" id="KW-0645">Protease</keyword>
<dbReference type="EMBL" id="MQWB01000001">
    <property type="protein sequence ID" value="OZC02793.1"/>
    <property type="molecule type" value="Genomic_DNA"/>
</dbReference>
<dbReference type="InterPro" id="IPR040921">
    <property type="entry name" value="Peptidase_S66C"/>
</dbReference>
<evidence type="ECO:0000259" key="8">
    <source>
        <dbReference type="Pfam" id="PF02016"/>
    </source>
</evidence>
<dbReference type="InterPro" id="IPR006311">
    <property type="entry name" value="TAT_signal"/>
</dbReference>
<feature type="active site" description="Charge relay system" evidence="6">
    <location>
        <position position="246"/>
    </location>
</feature>
<keyword evidence="4" id="KW-0378">Hydrolase</keyword>
<evidence type="ECO:0000256" key="2">
    <source>
        <dbReference type="ARBA" id="ARBA00022645"/>
    </source>
</evidence>
<dbReference type="FunCoup" id="A0A259TYE2">
    <property type="interactions" value="184"/>
</dbReference>
<dbReference type="PIRSF" id="PIRSF028757">
    <property type="entry name" value="LD-carboxypeptidase"/>
    <property type="match status" value="1"/>
</dbReference>
<dbReference type="RefSeq" id="WP_094547403.1">
    <property type="nucleotide sequence ID" value="NZ_MQWB01000001.1"/>
</dbReference>
<dbReference type="PANTHER" id="PTHR30237">
    <property type="entry name" value="MURAMOYLTETRAPEPTIDE CARBOXYPEPTIDASE"/>
    <property type="match status" value="1"/>
</dbReference>
<gene>
    <name evidence="10" type="ORF">BSZ36_07285</name>
</gene>
<accession>A0A259TYE2</accession>
<keyword evidence="2" id="KW-0121">Carboxypeptidase</keyword>